<dbReference type="InterPro" id="IPR050389">
    <property type="entry name" value="LysR-type_TF"/>
</dbReference>
<dbReference type="SUPFAM" id="SSF53850">
    <property type="entry name" value="Periplasmic binding protein-like II"/>
    <property type="match status" value="1"/>
</dbReference>
<proteinExistence type="inferred from homology"/>
<keyword evidence="4" id="KW-0804">Transcription</keyword>
<comment type="caution">
    <text evidence="6">The sequence shown here is derived from an EMBL/GenBank/DDBJ whole genome shotgun (WGS) entry which is preliminary data.</text>
</comment>
<name>A0ABS5TLN3_9ACTN</name>
<feature type="domain" description="HTH lysR-type" evidence="5">
    <location>
        <begin position="1"/>
        <end position="52"/>
    </location>
</feature>
<dbReference type="InterPro" id="IPR005119">
    <property type="entry name" value="LysR_subst-bd"/>
</dbReference>
<protein>
    <submittedName>
        <fullName evidence="6">LysR family transcriptional regulator</fullName>
    </submittedName>
</protein>
<dbReference type="Pfam" id="PF00126">
    <property type="entry name" value="HTH_1"/>
    <property type="match status" value="1"/>
</dbReference>
<organism evidence="6 7">
    <name type="scientific">Kineosporia corallincola</name>
    <dbReference type="NCBI Taxonomy" id="2835133"/>
    <lineage>
        <taxon>Bacteria</taxon>
        <taxon>Bacillati</taxon>
        <taxon>Actinomycetota</taxon>
        <taxon>Actinomycetes</taxon>
        <taxon>Kineosporiales</taxon>
        <taxon>Kineosporiaceae</taxon>
        <taxon>Kineosporia</taxon>
    </lineage>
</organism>
<dbReference type="Gene3D" id="3.40.190.10">
    <property type="entry name" value="Periplasmic binding protein-like II"/>
    <property type="match status" value="2"/>
</dbReference>
<dbReference type="SUPFAM" id="SSF46785">
    <property type="entry name" value="Winged helix' DNA-binding domain"/>
    <property type="match status" value="1"/>
</dbReference>
<reference evidence="6 7" key="1">
    <citation type="submission" date="2021-05" db="EMBL/GenBank/DDBJ databases">
        <title>Kineosporia and Streptomyces sp. nov. two new marine actinobacteria isolated from Coral.</title>
        <authorList>
            <person name="Buangrab K."/>
            <person name="Sutthacheep M."/>
            <person name="Yeemin T."/>
            <person name="Harunari E."/>
            <person name="Igarashi Y."/>
            <person name="Kanchanasin P."/>
            <person name="Tanasupawat S."/>
            <person name="Phongsopitanun W."/>
        </authorList>
    </citation>
    <scope>NUCLEOTIDE SEQUENCE [LARGE SCALE GENOMIC DNA]</scope>
    <source>
        <strain evidence="6 7">J2-2</strain>
    </source>
</reference>
<evidence type="ECO:0000259" key="5">
    <source>
        <dbReference type="PROSITE" id="PS50931"/>
    </source>
</evidence>
<dbReference type="CDD" id="cd08417">
    <property type="entry name" value="PBP2_Nitroaromatics_like"/>
    <property type="match status" value="1"/>
</dbReference>
<evidence type="ECO:0000256" key="4">
    <source>
        <dbReference type="ARBA" id="ARBA00023163"/>
    </source>
</evidence>
<dbReference type="Pfam" id="PF03466">
    <property type="entry name" value="LysR_substrate"/>
    <property type="match status" value="1"/>
</dbReference>
<dbReference type="InterPro" id="IPR000847">
    <property type="entry name" value="LysR_HTH_N"/>
</dbReference>
<dbReference type="Proteomes" id="UP001197247">
    <property type="component" value="Unassembled WGS sequence"/>
</dbReference>
<evidence type="ECO:0000256" key="3">
    <source>
        <dbReference type="ARBA" id="ARBA00023125"/>
    </source>
</evidence>
<dbReference type="PRINTS" id="PR00039">
    <property type="entry name" value="HTHLYSR"/>
</dbReference>
<evidence type="ECO:0000256" key="2">
    <source>
        <dbReference type="ARBA" id="ARBA00023015"/>
    </source>
</evidence>
<dbReference type="PANTHER" id="PTHR30118">
    <property type="entry name" value="HTH-TYPE TRANSCRIPTIONAL REGULATOR LEUO-RELATED"/>
    <property type="match status" value="1"/>
</dbReference>
<gene>
    <name evidence="6" type="ORF">KIH74_23850</name>
</gene>
<dbReference type="EMBL" id="JAHBAY010000010">
    <property type="protein sequence ID" value="MBT0771997.1"/>
    <property type="molecule type" value="Genomic_DNA"/>
</dbReference>
<evidence type="ECO:0000313" key="6">
    <source>
        <dbReference type="EMBL" id="MBT0771997.1"/>
    </source>
</evidence>
<dbReference type="InterPro" id="IPR036388">
    <property type="entry name" value="WH-like_DNA-bd_sf"/>
</dbReference>
<keyword evidence="3" id="KW-0238">DNA-binding</keyword>
<accession>A0ABS5TLN3</accession>
<evidence type="ECO:0000256" key="1">
    <source>
        <dbReference type="ARBA" id="ARBA00009437"/>
    </source>
</evidence>
<dbReference type="InterPro" id="IPR036390">
    <property type="entry name" value="WH_DNA-bd_sf"/>
</dbReference>
<dbReference type="Gene3D" id="1.10.10.10">
    <property type="entry name" value="Winged helix-like DNA-binding domain superfamily/Winged helix DNA-binding domain"/>
    <property type="match status" value="1"/>
</dbReference>
<keyword evidence="7" id="KW-1185">Reference proteome</keyword>
<keyword evidence="2" id="KW-0805">Transcription regulation</keyword>
<dbReference type="PROSITE" id="PS50931">
    <property type="entry name" value="HTH_LYSR"/>
    <property type="match status" value="1"/>
</dbReference>
<evidence type="ECO:0000313" key="7">
    <source>
        <dbReference type="Proteomes" id="UP001197247"/>
    </source>
</evidence>
<dbReference type="PANTHER" id="PTHR30118:SF15">
    <property type="entry name" value="TRANSCRIPTIONAL REGULATORY PROTEIN"/>
    <property type="match status" value="1"/>
</dbReference>
<sequence length="294" mass="32273">MALDALLRERSVTRAAAAMGLGQPALSASLGKLRRHFGDDLLTRVGNDYRLTPLAVQLEELVRTALTGAERVFAAQSGFDPAVSTREFTLTISDYATTVFGDRIARILGEESPNARLRLSDSHPSVVDRADRALLTSDLLVLPHGIVSDMSHQDLFRDRWVCLVASGSAAAEHGLTVDDLRKLPWVATYHGPSDPSPVTRQMQMLGIEPHVQIVTENFLAVPALVARSDRVALLQRRLADLLPPDAGVRPLPCPFDAPPLIEAMWWHPTFDDEPEHQYLRDVVRRACAGVHSSS</sequence>
<comment type="similarity">
    <text evidence="1">Belongs to the LysR transcriptional regulatory family.</text>
</comment>
<dbReference type="InterPro" id="IPR037402">
    <property type="entry name" value="YidZ_PBP2"/>
</dbReference>